<organism evidence="1 2">
    <name type="scientific">[Ruminococcus] torques</name>
    <dbReference type="NCBI Taxonomy" id="33039"/>
    <lineage>
        <taxon>Bacteria</taxon>
        <taxon>Bacillati</taxon>
        <taxon>Bacillota</taxon>
        <taxon>Clostridia</taxon>
        <taxon>Lachnospirales</taxon>
        <taxon>Lachnospiraceae</taxon>
        <taxon>Mediterraneibacter</taxon>
    </lineage>
</organism>
<evidence type="ECO:0000313" key="1">
    <source>
        <dbReference type="EMBL" id="CUO41876.1"/>
    </source>
</evidence>
<dbReference type="Proteomes" id="UP000095787">
    <property type="component" value="Unassembled WGS sequence"/>
</dbReference>
<dbReference type="RefSeq" id="WP_055159392.1">
    <property type="nucleotide sequence ID" value="NZ_CATVPX010000081.1"/>
</dbReference>
<dbReference type="AlphaFoldDB" id="A0A174EZ98"/>
<dbReference type="EMBL" id="CYZO01000046">
    <property type="protein sequence ID" value="CUO41876.1"/>
    <property type="molecule type" value="Genomic_DNA"/>
</dbReference>
<evidence type="ECO:0000313" key="2">
    <source>
        <dbReference type="Proteomes" id="UP000095787"/>
    </source>
</evidence>
<dbReference type="GeneID" id="97328375"/>
<protein>
    <submittedName>
        <fullName evidence="1">Uncharacterized protein</fullName>
    </submittedName>
</protein>
<accession>A0A174EZ98</accession>
<gene>
    <name evidence="1" type="ORF">ERS852456_02505</name>
</gene>
<sequence length="127" mass="14583">MAKRNDYITGREDGLLMALEIVKNEGVEALEKEIKFRNVTGIRTALAKKDINRATIKIKEQTVDTVTILSVATLHDEFGFGTQRCDRFIKRFNKKAECIMDDMASWNDYIKTIKEELGIELGIRENK</sequence>
<name>A0A174EZ98_9FIRM</name>
<proteinExistence type="predicted"/>
<reference evidence="1 2" key="1">
    <citation type="submission" date="2015-09" db="EMBL/GenBank/DDBJ databases">
        <authorList>
            <consortium name="Pathogen Informatics"/>
        </authorList>
    </citation>
    <scope>NUCLEOTIDE SEQUENCE [LARGE SCALE GENOMIC DNA]</scope>
    <source>
        <strain evidence="1 2">2789STDY5834841</strain>
    </source>
</reference>